<feature type="region of interest" description="Disordered" evidence="1">
    <location>
        <begin position="1"/>
        <end position="38"/>
    </location>
</feature>
<evidence type="ECO:0000256" key="1">
    <source>
        <dbReference type="SAM" id="MobiDB-lite"/>
    </source>
</evidence>
<evidence type="ECO:0000313" key="3">
    <source>
        <dbReference type="Proteomes" id="UP001049176"/>
    </source>
</evidence>
<sequence length="59" mass="6380">MPQPPESSKVGPGSNSSRPRRSTIQPSAVSHFGASGNQRDRLQQLYLDASTTFNVFMSA</sequence>
<dbReference type="GeneID" id="66069500"/>
<name>A0A9P7V1D6_9AGAR</name>
<dbReference type="EMBL" id="CM032181">
    <property type="protein sequence ID" value="KAG7098479.1"/>
    <property type="molecule type" value="Genomic_DNA"/>
</dbReference>
<dbReference type="AlphaFoldDB" id="A0A9P7V1D6"/>
<keyword evidence="3" id="KW-1185">Reference proteome</keyword>
<proteinExistence type="predicted"/>
<accession>A0A9P7V1D6</accession>
<reference evidence="2" key="1">
    <citation type="journal article" date="2021" name="Genome Biol. Evol.">
        <title>The assembled and annotated genome of the fairy-ring fungus Marasmius oreades.</title>
        <authorList>
            <person name="Hiltunen M."/>
            <person name="Ament-Velasquez S.L."/>
            <person name="Johannesson H."/>
        </authorList>
    </citation>
    <scope>NUCLEOTIDE SEQUENCE</scope>
    <source>
        <strain evidence="2">03SP1</strain>
    </source>
</reference>
<organism evidence="2 3">
    <name type="scientific">Marasmius oreades</name>
    <name type="common">fairy-ring Marasmius</name>
    <dbReference type="NCBI Taxonomy" id="181124"/>
    <lineage>
        <taxon>Eukaryota</taxon>
        <taxon>Fungi</taxon>
        <taxon>Dikarya</taxon>
        <taxon>Basidiomycota</taxon>
        <taxon>Agaricomycotina</taxon>
        <taxon>Agaricomycetes</taxon>
        <taxon>Agaricomycetidae</taxon>
        <taxon>Agaricales</taxon>
        <taxon>Marasmiineae</taxon>
        <taxon>Marasmiaceae</taxon>
        <taxon>Marasmius</taxon>
    </lineage>
</organism>
<protein>
    <submittedName>
        <fullName evidence="2">Uncharacterized protein</fullName>
    </submittedName>
</protein>
<dbReference type="RefSeq" id="XP_043014949.1">
    <property type="nucleotide sequence ID" value="XM_043146249.1"/>
</dbReference>
<dbReference type="KEGG" id="more:E1B28_000424"/>
<comment type="caution">
    <text evidence="2">The sequence shown here is derived from an EMBL/GenBank/DDBJ whole genome shotgun (WGS) entry which is preliminary data.</text>
</comment>
<dbReference type="Proteomes" id="UP001049176">
    <property type="component" value="Chromosome 1"/>
</dbReference>
<evidence type="ECO:0000313" key="2">
    <source>
        <dbReference type="EMBL" id="KAG7098479.1"/>
    </source>
</evidence>
<gene>
    <name evidence="2" type="ORF">E1B28_000424</name>
</gene>